<name>A0A8H7VLN3_9FUNG</name>
<sequence length="942" mass="108601">MPKPNPVSPPDVKKTSQNQKRRTRKRQRHKKKRQEVDVVFNQPKNLDLNDLISYIYIYIYIYNSEASALERQLGELQTQLKANHANMPSKEQGRRANAIATEQIIATEDEIQYVRKSLKIIYRQIITEDITYAVSHHIEDKLWRYICYAKIEQVRSKLRKLRPDEDPINRQRLQKQLLKHIDSSFKFYRELNNTIKNDHHLDTKTIGIDLFRQGPSLPTGDEQVAVILQSNYICMGDIARYRASNSLTNKKSNDENWRLAKSCYQKAIDAYRYSGKPYSQLALVSLSSGSAVDVVWYYCMSLAMKQPSSVGRDNLKAFYSKIRFSSPDKTNNTQDESGTKMISQFIESFLQIHKQAMFGDPNSITSIPDTLEAVIMKTVTSVANENDITKPDSSTIHVLKGMLSRTIIILLITIWDIGERMKIKANLPQWTQLQTSQIRLLSLGFKLLANLVKATHEGWDDAKEKITEDTKYEQLNSMVENAVLSALSIWCSYLANNLPVIAQYCTSGAGADGRRDNERKELVKVVQSFVSALINHPMFPDPVVNVLPMNYPVSEDVLLLGVVPLIRFHATVDFFKENAYDAIDESKVDARRQIRWGRVRDLVKKIADSTAFDFVQYNKNEQKYSVVDENAKRQQQSRFMKALATQRLMDQVSSLEKNVSRMNLTSAPADKVEVYTVVVDVTAFLDGLNKIKKWANQTLNPNNRSQDSILEVLVPLETIDSLDDHKKGSSHMNMQARESIRFLDQHLAREKPKDTTKSYLRTQKVNEQLTEWSQAESYWIGEESRANIVDALLSDDDEDEDDDNEDKVIHESDVESLSSDDFFESRRRQFDEGEGDFSETESSSEEEESDEEESEDEEQGQNNTTQFNEVPRTYIPIISCMLYNLKERLVLVTNDEDLAWWAEMFGDPETGRRLCVKTVDDWDQIVRTMSFNKTYAYSWKRR</sequence>
<dbReference type="InterPro" id="IPR018834">
    <property type="entry name" value="DNA/RNA-bd_Est1-type"/>
</dbReference>
<evidence type="ECO:0000313" key="4">
    <source>
        <dbReference type="EMBL" id="KAG2227256.1"/>
    </source>
</evidence>
<reference evidence="4 5" key="1">
    <citation type="submission" date="2020-12" db="EMBL/GenBank/DDBJ databases">
        <title>Metabolic potential, ecology and presence of endohyphal bacteria is reflected in genomic diversity of Mucoromycotina.</title>
        <authorList>
            <person name="Muszewska A."/>
            <person name="Okrasinska A."/>
            <person name="Steczkiewicz K."/>
            <person name="Drgas O."/>
            <person name="Orlowska M."/>
            <person name="Perlinska-Lenart U."/>
            <person name="Aleksandrzak-Piekarczyk T."/>
            <person name="Szatraj K."/>
            <person name="Zielenkiewicz U."/>
            <person name="Pilsyk S."/>
            <person name="Malc E."/>
            <person name="Mieczkowski P."/>
            <person name="Kruszewska J.S."/>
            <person name="Biernat P."/>
            <person name="Pawlowska J."/>
        </authorList>
    </citation>
    <scope>NUCLEOTIDE SEQUENCE [LARGE SCALE GENOMIC DNA]</scope>
    <source>
        <strain evidence="4 5">CBS 142.35</strain>
    </source>
</reference>
<dbReference type="GO" id="GO:0070034">
    <property type="term" value="F:telomerase RNA binding"/>
    <property type="evidence" value="ECO:0007669"/>
    <property type="project" value="TreeGrafter"/>
</dbReference>
<evidence type="ECO:0000259" key="3">
    <source>
        <dbReference type="Pfam" id="PF10374"/>
    </source>
</evidence>
<dbReference type="Gene3D" id="1.25.40.10">
    <property type="entry name" value="Tetratricopeptide repeat domain"/>
    <property type="match status" value="1"/>
</dbReference>
<dbReference type="EMBL" id="JAEPRB010000009">
    <property type="protein sequence ID" value="KAG2227256.1"/>
    <property type="molecule type" value="Genomic_DNA"/>
</dbReference>
<dbReference type="AlphaFoldDB" id="A0A8H7VLN3"/>
<dbReference type="Pfam" id="PF10374">
    <property type="entry name" value="EST1"/>
    <property type="match status" value="1"/>
</dbReference>
<dbReference type="Pfam" id="PF10373">
    <property type="entry name" value="EST1_DNA_bind"/>
    <property type="match status" value="1"/>
</dbReference>
<feature type="domain" description="DNA/RNA-binding" evidence="2">
    <location>
        <begin position="260"/>
        <end position="567"/>
    </location>
</feature>
<dbReference type="Gene3D" id="3.40.50.1010">
    <property type="entry name" value="5'-nuclease"/>
    <property type="match status" value="1"/>
</dbReference>
<dbReference type="GO" id="GO:0000184">
    <property type="term" value="P:nuclear-transcribed mRNA catabolic process, nonsense-mediated decay"/>
    <property type="evidence" value="ECO:0007669"/>
    <property type="project" value="TreeGrafter"/>
</dbReference>
<keyword evidence="5" id="KW-1185">Reference proteome</keyword>
<feature type="compositionally biased region" description="Acidic residues" evidence="1">
    <location>
        <begin position="795"/>
        <end position="805"/>
    </location>
</feature>
<feature type="region of interest" description="Disordered" evidence="1">
    <location>
        <begin position="1"/>
        <end position="35"/>
    </location>
</feature>
<evidence type="ECO:0008006" key="6">
    <source>
        <dbReference type="Google" id="ProtNLM"/>
    </source>
</evidence>
<dbReference type="GO" id="GO:0005697">
    <property type="term" value="C:telomerase holoenzyme complex"/>
    <property type="evidence" value="ECO:0007669"/>
    <property type="project" value="TreeGrafter"/>
</dbReference>
<accession>A0A8H7VLN3</accession>
<proteinExistence type="predicted"/>
<protein>
    <recommendedName>
        <fullName evidence="6">PIN domain-containing protein</fullName>
    </recommendedName>
</protein>
<dbReference type="Proteomes" id="UP000646827">
    <property type="component" value="Unassembled WGS sequence"/>
</dbReference>
<feature type="region of interest" description="Disordered" evidence="1">
    <location>
        <begin position="795"/>
        <end position="868"/>
    </location>
</feature>
<feature type="domain" description="Telomerase activating protein Est1-like N-terminal" evidence="3">
    <location>
        <begin position="138"/>
        <end position="244"/>
    </location>
</feature>
<evidence type="ECO:0000313" key="5">
    <source>
        <dbReference type="Proteomes" id="UP000646827"/>
    </source>
</evidence>
<dbReference type="InterPro" id="IPR019458">
    <property type="entry name" value="Est1-like_N"/>
</dbReference>
<dbReference type="PANTHER" id="PTHR15696:SF0">
    <property type="entry name" value="TELOMERASE-BINDING PROTEIN EST1A"/>
    <property type="match status" value="1"/>
</dbReference>
<gene>
    <name evidence="4" type="ORF">INT45_008500</name>
</gene>
<dbReference type="InterPro" id="IPR011990">
    <property type="entry name" value="TPR-like_helical_dom_sf"/>
</dbReference>
<feature type="compositionally biased region" description="Acidic residues" evidence="1">
    <location>
        <begin position="832"/>
        <end position="859"/>
    </location>
</feature>
<evidence type="ECO:0000256" key="1">
    <source>
        <dbReference type="SAM" id="MobiDB-lite"/>
    </source>
</evidence>
<evidence type="ECO:0000259" key="2">
    <source>
        <dbReference type="Pfam" id="PF10373"/>
    </source>
</evidence>
<dbReference type="OrthoDB" id="69928at2759"/>
<dbReference type="SUPFAM" id="SSF48452">
    <property type="entry name" value="TPR-like"/>
    <property type="match status" value="1"/>
</dbReference>
<dbReference type="PANTHER" id="PTHR15696">
    <property type="entry name" value="SMG-7 SUPPRESSOR WITH MORPHOLOGICAL EFFECT ON GENITALIA PROTEIN 7"/>
    <property type="match status" value="1"/>
</dbReference>
<dbReference type="InterPro" id="IPR045153">
    <property type="entry name" value="Est1/Ebs1-like"/>
</dbReference>
<organism evidence="4 5">
    <name type="scientific">Circinella minor</name>
    <dbReference type="NCBI Taxonomy" id="1195481"/>
    <lineage>
        <taxon>Eukaryota</taxon>
        <taxon>Fungi</taxon>
        <taxon>Fungi incertae sedis</taxon>
        <taxon>Mucoromycota</taxon>
        <taxon>Mucoromycotina</taxon>
        <taxon>Mucoromycetes</taxon>
        <taxon>Mucorales</taxon>
        <taxon>Lichtheimiaceae</taxon>
        <taxon>Circinella</taxon>
    </lineage>
</organism>
<feature type="compositionally biased region" description="Basic residues" evidence="1">
    <location>
        <begin position="19"/>
        <end position="33"/>
    </location>
</feature>
<dbReference type="GO" id="GO:0042162">
    <property type="term" value="F:telomeric DNA binding"/>
    <property type="evidence" value="ECO:0007669"/>
    <property type="project" value="TreeGrafter"/>
</dbReference>
<comment type="caution">
    <text evidence="4">The sequence shown here is derived from an EMBL/GenBank/DDBJ whole genome shotgun (WGS) entry which is preliminary data.</text>
</comment>